<evidence type="ECO:0000256" key="1">
    <source>
        <dbReference type="SAM" id="Phobius"/>
    </source>
</evidence>
<evidence type="ECO:0000313" key="2">
    <source>
        <dbReference type="EMBL" id="OAD22677.1"/>
    </source>
</evidence>
<keyword evidence="3" id="KW-1185">Reference proteome</keyword>
<dbReference type="Proteomes" id="UP000076962">
    <property type="component" value="Unassembled WGS sequence"/>
</dbReference>
<name>A0A176S416_9GAMM</name>
<accession>A0A176S416</accession>
<gene>
    <name evidence="2" type="ORF">THIOM_001508</name>
</gene>
<keyword evidence="1" id="KW-0812">Transmembrane</keyword>
<sequence length="94" mass="11313">MNFSLFNAIADNFTGFGFTMNFTVLWKIFFQIRKHLIFKISESNLLKGFYLFFSNLQHNQYIILNKYRKKNNEYIQNFKILFILLRNNSINIGA</sequence>
<reference evidence="2 3" key="1">
    <citation type="submission" date="2016-05" db="EMBL/GenBank/DDBJ databases">
        <title>Single-cell genome of chain-forming Candidatus Thiomargarita nelsonii and comparison to other large sulfur-oxidizing bacteria.</title>
        <authorList>
            <person name="Winkel M."/>
            <person name="Salman V."/>
            <person name="Woyke T."/>
            <person name="Schulz-Vogt H."/>
            <person name="Richter M."/>
            <person name="Flood B."/>
            <person name="Bailey J."/>
            <person name="Amann R."/>
            <person name="Mussmann M."/>
        </authorList>
    </citation>
    <scope>NUCLEOTIDE SEQUENCE [LARGE SCALE GENOMIC DNA]</scope>
    <source>
        <strain evidence="2 3">THI036</strain>
    </source>
</reference>
<comment type="caution">
    <text evidence="2">The sequence shown here is derived from an EMBL/GenBank/DDBJ whole genome shotgun (WGS) entry which is preliminary data.</text>
</comment>
<keyword evidence="1" id="KW-1133">Transmembrane helix</keyword>
<keyword evidence="1" id="KW-0472">Membrane</keyword>
<proteinExistence type="predicted"/>
<evidence type="ECO:0000313" key="3">
    <source>
        <dbReference type="Proteomes" id="UP000076962"/>
    </source>
</evidence>
<protein>
    <submittedName>
        <fullName evidence="2">Uncharacterized protein</fullName>
    </submittedName>
</protein>
<organism evidence="2 3">
    <name type="scientific">Candidatus Thiomargarita nelsonii</name>
    <dbReference type="NCBI Taxonomy" id="1003181"/>
    <lineage>
        <taxon>Bacteria</taxon>
        <taxon>Pseudomonadati</taxon>
        <taxon>Pseudomonadota</taxon>
        <taxon>Gammaproteobacteria</taxon>
        <taxon>Thiotrichales</taxon>
        <taxon>Thiotrichaceae</taxon>
        <taxon>Thiomargarita</taxon>
    </lineage>
</organism>
<feature type="transmembrane region" description="Helical" evidence="1">
    <location>
        <begin position="12"/>
        <end position="30"/>
    </location>
</feature>
<dbReference type="AlphaFoldDB" id="A0A176S416"/>
<dbReference type="EMBL" id="LUTY01000800">
    <property type="protein sequence ID" value="OAD22677.1"/>
    <property type="molecule type" value="Genomic_DNA"/>
</dbReference>